<dbReference type="EMBL" id="LCWF01000085">
    <property type="protein sequence ID" value="KKY21437.1"/>
    <property type="molecule type" value="Genomic_DNA"/>
</dbReference>
<dbReference type="InterPro" id="IPR013218">
    <property type="entry name" value="Dsn1/Mis13"/>
</dbReference>
<sequence length="507" mass="56038">MTAEKDDPGVSLVNCHHTTQQHGKQNATSTTKSGNGRRGTEGAAIAKKRKLDYDEEVEGFAFTRAKARKPRATNASVTAIPEVGEEAQINAPSKRETRAEATDNGREGTSTRIARKKMEFSTPNAEEKQVVRRSRRISGDEAQQGGSPKRQKRKDDKIDKEGAHTEPSSKGVLQARPHERPTAETTSTELMETKIALPFADTPVIRRNKAMRDGRASKGERRSSLGMRGRRATLPHNEVKIEDFYKHIESEGLPEPRRMRQLLTWCATRAMGEISTGKEFEDQSARLAARVIQEELLKDLSDKSEMSDWFNREDIPPPKAPVLVKPNPKNLQNEAKILELEEQIKRFVLGTLGDEVSATDRATRLKAEKVSLEALKKPPAITPMPSSAENPAASSIDTSLLSPSDLEIQQLLTSTPTTSTIVSARLNSIISSLGPTVDVFADGVHKIGQYRDAAERVATRALNICAKKLEERDRASLRQTRGDEIESQKRGRESMGGVLRGLSRLES</sequence>
<dbReference type="PANTHER" id="PTHR14778:SF2">
    <property type="entry name" value="KINETOCHORE-ASSOCIATED PROTEIN DSN1 HOMOLOG"/>
    <property type="match status" value="1"/>
</dbReference>
<dbReference type="Pfam" id="PF08202">
    <property type="entry name" value="MIS13"/>
    <property type="match status" value="1"/>
</dbReference>
<dbReference type="PANTHER" id="PTHR14778">
    <property type="entry name" value="KINETOCHORE-ASSOCIATED PROTEIN DSN1 HOMOLOG"/>
    <property type="match status" value="1"/>
</dbReference>
<comment type="caution">
    <text evidence="2">The sequence shown here is derived from an EMBL/GenBank/DDBJ whole genome shotgun (WGS) entry which is preliminary data.</text>
</comment>
<name>A0A0G2EEZ3_PHACM</name>
<reference evidence="2 3" key="2">
    <citation type="submission" date="2015-05" db="EMBL/GenBank/DDBJ databases">
        <authorList>
            <person name="Morales-Cruz A."/>
            <person name="Amrine K.C."/>
            <person name="Cantu D."/>
        </authorList>
    </citation>
    <scope>NUCLEOTIDE SEQUENCE [LARGE SCALE GENOMIC DNA]</scope>
    <source>
        <strain evidence="2">UCRPC4</strain>
    </source>
</reference>
<dbReference type="GO" id="GO:0051301">
    <property type="term" value="P:cell division"/>
    <property type="evidence" value="ECO:0007669"/>
    <property type="project" value="InterPro"/>
</dbReference>
<protein>
    <submittedName>
        <fullName evidence="2">Putative mis12-mtw1 family protein</fullName>
    </submittedName>
</protein>
<feature type="compositionally biased region" description="Basic and acidic residues" evidence="1">
    <location>
        <begin position="153"/>
        <end position="164"/>
    </location>
</feature>
<accession>A0A0G2EEZ3</accession>
<dbReference type="AlphaFoldDB" id="A0A0G2EEZ3"/>
<feature type="region of interest" description="Disordered" evidence="1">
    <location>
        <begin position="1"/>
        <end position="53"/>
    </location>
</feature>
<feature type="region of interest" description="Disordered" evidence="1">
    <location>
        <begin position="473"/>
        <end position="507"/>
    </location>
</feature>
<feature type="compositionally biased region" description="Basic and acidic residues" evidence="1">
    <location>
        <begin position="473"/>
        <end position="493"/>
    </location>
</feature>
<evidence type="ECO:0000313" key="2">
    <source>
        <dbReference type="EMBL" id="KKY21437.1"/>
    </source>
</evidence>
<gene>
    <name evidence="2" type="ORF">UCRPC4_g03700</name>
</gene>
<feature type="compositionally biased region" description="Polar residues" evidence="1">
    <location>
        <begin position="16"/>
        <end position="34"/>
    </location>
</feature>
<dbReference type="GO" id="GO:0000444">
    <property type="term" value="C:MIS12/MIND type complex"/>
    <property type="evidence" value="ECO:0007669"/>
    <property type="project" value="InterPro"/>
</dbReference>
<feature type="region of interest" description="Disordered" evidence="1">
    <location>
        <begin position="66"/>
        <end position="194"/>
    </location>
</feature>
<evidence type="ECO:0000256" key="1">
    <source>
        <dbReference type="SAM" id="MobiDB-lite"/>
    </source>
</evidence>
<reference evidence="2 3" key="1">
    <citation type="submission" date="2015-05" db="EMBL/GenBank/DDBJ databases">
        <title>Distinctive expansion of gene families associated with plant cell wall degradation and secondary metabolism in the genomes of grapevine trunk pathogens.</title>
        <authorList>
            <person name="Lawrence D.P."/>
            <person name="Travadon R."/>
            <person name="Rolshausen P.E."/>
            <person name="Baumgartner K."/>
        </authorList>
    </citation>
    <scope>NUCLEOTIDE SEQUENCE [LARGE SCALE GENOMIC DNA]</scope>
    <source>
        <strain evidence="2">UCRPC4</strain>
    </source>
</reference>
<feature type="compositionally biased region" description="Basic and acidic residues" evidence="1">
    <location>
        <begin position="93"/>
        <end position="106"/>
    </location>
</feature>
<dbReference type="GO" id="GO:0007059">
    <property type="term" value="P:chromosome segregation"/>
    <property type="evidence" value="ECO:0007669"/>
    <property type="project" value="InterPro"/>
</dbReference>
<dbReference type="Proteomes" id="UP000053317">
    <property type="component" value="Unassembled WGS sequence"/>
</dbReference>
<dbReference type="OrthoDB" id="3364649at2759"/>
<evidence type="ECO:0000313" key="3">
    <source>
        <dbReference type="Proteomes" id="UP000053317"/>
    </source>
</evidence>
<proteinExistence type="predicted"/>
<organism evidence="2 3">
    <name type="scientific">Phaeomoniella chlamydospora</name>
    <name type="common">Phaeoacremonium chlamydosporum</name>
    <dbReference type="NCBI Taxonomy" id="158046"/>
    <lineage>
        <taxon>Eukaryota</taxon>
        <taxon>Fungi</taxon>
        <taxon>Dikarya</taxon>
        <taxon>Ascomycota</taxon>
        <taxon>Pezizomycotina</taxon>
        <taxon>Eurotiomycetes</taxon>
        <taxon>Chaetothyriomycetidae</taxon>
        <taxon>Phaeomoniellales</taxon>
        <taxon>Phaeomoniellaceae</taxon>
        <taxon>Phaeomoniella</taxon>
    </lineage>
</organism>
<keyword evidence="3" id="KW-1185">Reference proteome</keyword>